<dbReference type="Proteomes" id="UP000683925">
    <property type="component" value="Unassembled WGS sequence"/>
</dbReference>
<evidence type="ECO:0000313" key="2">
    <source>
        <dbReference type="Proteomes" id="UP000683925"/>
    </source>
</evidence>
<reference evidence="1" key="1">
    <citation type="submission" date="2021-01" db="EMBL/GenBank/DDBJ databases">
        <authorList>
            <consortium name="Genoscope - CEA"/>
            <person name="William W."/>
        </authorList>
    </citation>
    <scope>NUCLEOTIDE SEQUENCE</scope>
</reference>
<dbReference type="AlphaFoldDB" id="A0A8S1YCG5"/>
<dbReference type="OMA" id="WAFISFC"/>
<accession>A0A8S1YCG5</accession>
<dbReference type="OrthoDB" id="302160at2759"/>
<organism evidence="1 2">
    <name type="scientific">Paramecium octaurelia</name>
    <dbReference type="NCBI Taxonomy" id="43137"/>
    <lineage>
        <taxon>Eukaryota</taxon>
        <taxon>Sar</taxon>
        <taxon>Alveolata</taxon>
        <taxon>Ciliophora</taxon>
        <taxon>Intramacronucleata</taxon>
        <taxon>Oligohymenophorea</taxon>
        <taxon>Peniculida</taxon>
        <taxon>Parameciidae</taxon>
        <taxon>Paramecium</taxon>
    </lineage>
</organism>
<sequence length="526" mass="58838">MLISLGLNNQVAKIIDSIDQSEKINFQKIYIQNQWAFISFCLQILKIIVASLKLYSKTESIFKQHNNLFFKFMNLSEKKQDTLSFFLQINMKEFFRLFLVDRQQIKILTNNVQNQIEQNFIQCFKSIFQNNKLSLLKIKQMKTQLLILAIISLTYAQRLSFNDANCNKYLLKFGAANNADGSGATKLAFTGDVAFVTGSTDVKVNLRYSDVDLFNDPTYFGLVQEDGKTAATTCLDLKLWKFTSNTYSDPVQVTDLPITGTNNFQKQWRYYSFTIPGKDLGTRLVQTTNSNQFIYKGYYAVAYYAAGTDQVQYTFFFEFSLTVDKSSGASVDTAFKPLTQTATAGCAVGASCNAKADTILKWCTDLQCTAFSQPDLHLNDQFVLQQVVTTTGMNYYLTGTEVWYTGNGLNKKATIVSVNNSVKGQVIIQLKAEIAWRSVTIKVTSTLSTAQTGGRRLLTEQITYDPVSGQTDTIECIKAEGSEKCPTCDQEKAANGYSSDECVDVDNSSSNGYILAAGLFAMFIMV</sequence>
<evidence type="ECO:0000313" key="1">
    <source>
        <dbReference type="EMBL" id="CAD8211093.1"/>
    </source>
</evidence>
<comment type="caution">
    <text evidence="1">The sequence shown here is derived from an EMBL/GenBank/DDBJ whole genome shotgun (WGS) entry which is preliminary data.</text>
</comment>
<protein>
    <submittedName>
        <fullName evidence="1">Uncharacterized protein</fullName>
    </submittedName>
</protein>
<gene>
    <name evidence="1" type="ORF">POCTA_138.1.T1530033</name>
</gene>
<keyword evidence="2" id="KW-1185">Reference proteome</keyword>
<name>A0A8S1YCG5_PAROT</name>
<proteinExistence type="predicted"/>
<dbReference type="EMBL" id="CAJJDP010000155">
    <property type="protein sequence ID" value="CAD8211093.1"/>
    <property type="molecule type" value="Genomic_DNA"/>
</dbReference>